<dbReference type="InterPro" id="IPR011500">
    <property type="entry name" value="GPCR_3_9-Cys_dom"/>
</dbReference>
<feature type="transmembrane region" description="Helical" evidence="12">
    <location>
        <begin position="535"/>
        <end position="559"/>
    </location>
</feature>
<name>A0A8D2KQW6_VARKO</name>
<dbReference type="InterPro" id="IPR038550">
    <property type="entry name" value="GPCR_3_9-Cys_sf"/>
</dbReference>
<evidence type="ECO:0000256" key="3">
    <source>
        <dbReference type="ARBA" id="ARBA00022475"/>
    </source>
</evidence>
<evidence type="ECO:0000256" key="2">
    <source>
        <dbReference type="ARBA" id="ARBA00007242"/>
    </source>
</evidence>
<accession>A0A8D2KQW6</accession>
<dbReference type="FunFam" id="3.40.50.2300:FF:000024">
    <property type="entry name" value="Vomeronasal 2, receptor 73"/>
    <property type="match status" value="1"/>
</dbReference>
<evidence type="ECO:0000256" key="7">
    <source>
        <dbReference type="ARBA" id="ARBA00023040"/>
    </source>
</evidence>
<keyword evidence="11" id="KW-0807">Transducer</keyword>
<evidence type="ECO:0000256" key="9">
    <source>
        <dbReference type="ARBA" id="ARBA00023170"/>
    </source>
</evidence>
<dbReference type="InterPro" id="IPR004073">
    <property type="entry name" value="GPCR_3_vmron_rcpt_2"/>
</dbReference>
<evidence type="ECO:0000256" key="10">
    <source>
        <dbReference type="ARBA" id="ARBA00023180"/>
    </source>
</evidence>
<evidence type="ECO:0000313" key="15">
    <source>
        <dbReference type="Proteomes" id="UP000694545"/>
    </source>
</evidence>
<dbReference type="InterPro" id="IPR017978">
    <property type="entry name" value="GPCR_3_C"/>
</dbReference>
<dbReference type="Proteomes" id="UP000694545">
    <property type="component" value="Unplaced"/>
</dbReference>
<comment type="similarity">
    <text evidence="2">Belongs to the G-protein coupled receptor 3 family.</text>
</comment>
<evidence type="ECO:0000313" key="14">
    <source>
        <dbReference type="Ensembl" id="ENSVKKP00000001439.1"/>
    </source>
</evidence>
<dbReference type="FunFam" id="2.10.50.30:FF:000002">
    <property type="entry name" value="Vomeronasal 2 receptor, h1"/>
    <property type="match status" value="1"/>
</dbReference>
<dbReference type="PRINTS" id="PR01535">
    <property type="entry name" value="VOMERONASL2R"/>
</dbReference>
<dbReference type="CDD" id="cd15283">
    <property type="entry name" value="7tmC_V2R_pheromone"/>
    <property type="match status" value="1"/>
</dbReference>
<keyword evidence="3" id="KW-1003">Cell membrane</keyword>
<dbReference type="PANTHER" id="PTHR24061">
    <property type="entry name" value="CALCIUM-SENSING RECEPTOR-RELATED"/>
    <property type="match status" value="1"/>
</dbReference>
<dbReference type="PRINTS" id="PR00248">
    <property type="entry name" value="GPCRMGR"/>
</dbReference>
<dbReference type="InterPro" id="IPR028082">
    <property type="entry name" value="Peripla_BP_I"/>
</dbReference>
<comment type="subcellular location">
    <subcellularLocation>
        <location evidence="1">Cell membrane</location>
        <topology evidence="1">Multi-pass membrane protein</topology>
    </subcellularLocation>
</comment>
<dbReference type="Pfam" id="PF07562">
    <property type="entry name" value="NCD3G"/>
    <property type="match status" value="1"/>
</dbReference>
<feature type="transmembrane region" description="Helical" evidence="12">
    <location>
        <begin position="659"/>
        <end position="679"/>
    </location>
</feature>
<reference evidence="14" key="1">
    <citation type="submission" date="2025-08" db="UniProtKB">
        <authorList>
            <consortium name="Ensembl"/>
        </authorList>
    </citation>
    <scope>IDENTIFICATION</scope>
</reference>
<feature type="transmembrane region" description="Helical" evidence="12">
    <location>
        <begin position="685"/>
        <end position="707"/>
    </location>
</feature>
<dbReference type="InterPro" id="IPR017979">
    <property type="entry name" value="GPCR_3_CS"/>
</dbReference>
<dbReference type="Pfam" id="PF01094">
    <property type="entry name" value="ANF_receptor"/>
    <property type="match status" value="1"/>
</dbReference>
<evidence type="ECO:0000256" key="12">
    <source>
        <dbReference type="SAM" id="Phobius"/>
    </source>
</evidence>
<feature type="transmembrane region" description="Helical" evidence="12">
    <location>
        <begin position="624"/>
        <end position="647"/>
    </location>
</feature>
<dbReference type="PANTHER" id="PTHR24061:SF599">
    <property type="entry name" value="G-PROTEIN COUPLED RECEPTORS FAMILY 3 PROFILE DOMAIN-CONTAINING PROTEIN"/>
    <property type="match status" value="1"/>
</dbReference>
<protein>
    <recommendedName>
        <fullName evidence="13">G-protein coupled receptors family 3 profile domain-containing protein</fullName>
    </recommendedName>
</protein>
<proteinExistence type="inferred from homology"/>
<evidence type="ECO:0000256" key="11">
    <source>
        <dbReference type="ARBA" id="ARBA00023224"/>
    </source>
</evidence>
<keyword evidence="9" id="KW-0675">Receptor</keyword>
<reference evidence="14" key="2">
    <citation type="submission" date="2025-09" db="UniProtKB">
        <authorList>
            <consortium name="Ensembl"/>
        </authorList>
    </citation>
    <scope>IDENTIFICATION</scope>
</reference>
<dbReference type="GO" id="GO:0004930">
    <property type="term" value="F:G protein-coupled receptor activity"/>
    <property type="evidence" value="ECO:0007669"/>
    <property type="project" value="UniProtKB-KW"/>
</dbReference>
<dbReference type="GO" id="GO:0005886">
    <property type="term" value="C:plasma membrane"/>
    <property type="evidence" value="ECO:0007669"/>
    <property type="project" value="UniProtKB-SubCell"/>
</dbReference>
<sequence>MTKNYQHVLSLVLAVKQINENPNILPNLSLGFNIYDTYLSARMAHQNTLKLLSTENTIVPNYNCDRPSNMKAVIGGHNAEISLHMATLLGIYKLPQIAYSVLSPAADVKMILPSFYRMIPNEANQYTGIVQLLLHFQWIWIGVIVSDDDKGEQFLQQLLPMLSQQGICTPVIKKTVTLSDVLKSSESLEILRALAISLADSTVNVFVVNAEVQTISCLKWLIYLCKALEDIPQTSISKVWVFTAHWDFSAETFHRDFDINVFHGSLSLAIHSVEVLGFRESLQHLHPNFPKGDGFLRIFWEQAFNCLFSDSYEGIENARACTGQEKLENLPATVFEMRMTGQSYSIYNAVHAIAYALHKLFSSTVKGNRVGLDPSDLQHWQVLFHIWTVLPIALCNDKCNPGYRRKKKEGELFCCYDCVSCPDGKISDQKDMDSCFQCQEHKFPNRNRDQCFLKVITFFSFTEPLGITLIFVVLFFALITILVLGIFIKNQDTPIVKANNWYLTYCLLCSLLFCFLCSLLFFSQPHTVTCYLQQVAFGIIFAVAVSCILAKTITVVLAFMATKPGSRMSNWVGKRLTTFIMFGCSFIQAIICTIWLSTAPPFPHFDMHSLPEEIILECNAGSTTLFYCVLGYLGLLAIVSFSVAFLARKLPDAFNEAKFITFSMLVFCSVWLSFVPSYVSTKGKYMVAVEIFSILASSAGLLTCIFFPKCYIIVLRPELNNRGHFINLTPSSLYRIDTLIQPSNVTSSYIMFSHPQV</sequence>
<feature type="transmembrane region" description="Helical" evidence="12">
    <location>
        <begin position="579"/>
        <end position="597"/>
    </location>
</feature>
<feature type="domain" description="G-protein coupled receptors family 3 profile" evidence="13">
    <location>
        <begin position="465"/>
        <end position="729"/>
    </location>
</feature>
<keyword evidence="7" id="KW-0297">G-protein coupled receptor</keyword>
<feature type="transmembrane region" description="Helical" evidence="12">
    <location>
        <begin position="500"/>
        <end position="523"/>
    </location>
</feature>
<evidence type="ECO:0000256" key="6">
    <source>
        <dbReference type="ARBA" id="ARBA00022989"/>
    </source>
</evidence>
<evidence type="ECO:0000256" key="1">
    <source>
        <dbReference type="ARBA" id="ARBA00004651"/>
    </source>
</evidence>
<keyword evidence="8 12" id="KW-0472">Membrane</keyword>
<dbReference type="AlphaFoldDB" id="A0A8D2KQW6"/>
<keyword evidence="5" id="KW-0732">Signal</keyword>
<keyword evidence="4 12" id="KW-0812">Transmembrane</keyword>
<evidence type="ECO:0000259" key="13">
    <source>
        <dbReference type="PROSITE" id="PS50259"/>
    </source>
</evidence>
<organism evidence="14 15">
    <name type="scientific">Varanus komodoensis</name>
    <name type="common">Komodo dragon</name>
    <dbReference type="NCBI Taxonomy" id="61221"/>
    <lineage>
        <taxon>Eukaryota</taxon>
        <taxon>Metazoa</taxon>
        <taxon>Chordata</taxon>
        <taxon>Craniata</taxon>
        <taxon>Vertebrata</taxon>
        <taxon>Euteleostomi</taxon>
        <taxon>Lepidosauria</taxon>
        <taxon>Squamata</taxon>
        <taxon>Bifurcata</taxon>
        <taxon>Unidentata</taxon>
        <taxon>Episquamata</taxon>
        <taxon>Toxicofera</taxon>
        <taxon>Anguimorpha</taxon>
        <taxon>Paleoanguimorpha</taxon>
        <taxon>Varanoidea</taxon>
        <taxon>Varanidae</taxon>
        <taxon>Varanus</taxon>
    </lineage>
</organism>
<dbReference type="InterPro" id="IPR001828">
    <property type="entry name" value="ANF_lig-bd_rcpt"/>
</dbReference>
<dbReference type="PROSITE" id="PS00981">
    <property type="entry name" value="G_PROTEIN_RECEP_F3_3"/>
    <property type="match status" value="1"/>
</dbReference>
<dbReference type="InterPro" id="IPR000337">
    <property type="entry name" value="GPCR_3"/>
</dbReference>
<evidence type="ECO:0000256" key="5">
    <source>
        <dbReference type="ARBA" id="ARBA00022729"/>
    </source>
</evidence>
<evidence type="ECO:0000256" key="4">
    <source>
        <dbReference type="ARBA" id="ARBA00022692"/>
    </source>
</evidence>
<dbReference type="Ensembl" id="ENSVKKT00000001492.1">
    <property type="protein sequence ID" value="ENSVKKP00000001439.1"/>
    <property type="gene ID" value="ENSVKKG00000001084.1"/>
</dbReference>
<dbReference type="InterPro" id="IPR000068">
    <property type="entry name" value="GPCR_3_Ca_sens_rcpt-rel"/>
</dbReference>
<dbReference type="Pfam" id="PF00003">
    <property type="entry name" value="7tm_3"/>
    <property type="match status" value="1"/>
</dbReference>
<evidence type="ECO:0000256" key="8">
    <source>
        <dbReference type="ARBA" id="ARBA00023136"/>
    </source>
</evidence>
<keyword evidence="6 12" id="KW-1133">Transmembrane helix</keyword>
<dbReference type="Gene3D" id="2.10.50.30">
    <property type="entry name" value="GPCR, family 3, nine cysteines domain"/>
    <property type="match status" value="1"/>
</dbReference>
<keyword evidence="10" id="KW-0325">Glycoprotein</keyword>
<dbReference type="PROSITE" id="PS50259">
    <property type="entry name" value="G_PROTEIN_RECEP_F3_4"/>
    <property type="match status" value="1"/>
</dbReference>
<dbReference type="Gene3D" id="3.40.50.2300">
    <property type="match status" value="2"/>
</dbReference>
<feature type="transmembrane region" description="Helical" evidence="12">
    <location>
        <begin position="465"/>
        <end position="488"/>
    </location>
</feature>
<keyword evidence="15" id="KW-1185">Reference proteome</keyword>
<dbReference type="SUPFAM" id="SSF53822">
    <property type="entry name" value="Periplasmic binding protein-like I"/>
    <property type="match status" value="1"/>
</dbReference>